<sequence length="224" mass="25813">MSIRRHTQKEVVRRVWDADRINPDFLVDQRCFHSHSHSIPQPLTTGHHHRPLLYYRYTRSILDKEPQREEKTDVILPTIDPVEAKLPSHNIKPGWRSSGDLKVRCTCLRVIGNLDNFRNPSSLVPILRFGELACPIYRGFMFSKKFTIFLKPALLSQISGSIHLICRHARNVLATGLLRPTMSALRFVGLPQIRDAFFHFICWLGSVSRVYSSSISLSRCPWNG</sequence>
<dbReference type="InParanoid" id="A0A2H3D0W9"/>
<accession>A0A2H3D0W9</accession>
<protein>
    <submittedName>
        <fullName evidence="1">Uncharacterized protein</fullName>
    </submittedName>
</protein>
<evidence type="ECO:0000313" key="1">
    <source>
        <dbReference type="EMBL" id="PBK81156.1"/>
    </source>
</evidence>
<reference evidence="2" key="1">
    <citation type="journal article" date="2017" name="Nat. Ecol. Evol.">
        <title>Genome expansion and lineage-specific genetic innovations in the forest pathogenic fungi Armillaria.</title>
        <authorList>
            <person name="Sipos G."/>
            <person name="Prasanna A.N."/>
            <person name="Walter M.C."/>
            <person name="O'Connor E."/>
            <person name="Balint B."/>
            <person name="Krizsan K."/>
            <person name="Kiss B."/>
            <person name="Hess J."/>
            <person name="Varga T."/>
            <person name="Slot J."/>
            <person name="Riley R."/>
            <person name="Boka B."/>
            <person name="Rigling D."/>
            <person name="Barry K."/>
            <person name="Lee J."/>
            <person name="Mihaltcheva S."/>
            <person name="LaButti K."/>
            <person name="Lipzen A."/>
            <person name="Waldron R."/>
            <person name="Moloney N.M."/>
            <person name="Sperisen C."/>
            <person name="Kredics L."/>
            <person name="Vagvoelgyi C."/>
            <person name="Patrignani A."/>
            <person name="Fitzpatrick D."/>
            <person name="Nagy I."/>
            <person name="Doyle S."/>
            <person name="Anderson J.B."/>
            <person name="Grigoriev I.V."/>
            <person name="Gueldener U."/>
            <person name="Muensterkoetter M."/>
            <person name="Nagy L.G."/>
        </authorList>
    </citation>
    <scope>NUCLEOTIDE SEQUENCE [LARGE SCALE GENOMIC DNA]</scope>
    <source>
        <strain evidence="2">Ar21-2</strain>
    </source>
</reference>
<name>A0A2H3D0W9_ARMGA</name>
<organism evidence="1 2">
    <name type="scientific">Armillaria gallica</name>
    <name type="common">Bulbous honey fungus</name>
    <name type="synonym">Armillaria bulbosa</name>
    <dbReference type="NCBI Taxonomy" id="47427"/>
    <lineage>
        <taxon>Eukaryota</taxon>
        <taxon>Fungi</taxon>
        <taxon>Dikarya</taxon>
        <taxon>Basidiomycota</taxon>
        <taxon>Agaricomycotina</taxon>
        <taxon>Agaricomycetes</taxon>
        <taxon>Agaricomycetidae</taxon>
        <taxon>Agaricales</taxon>
        <taxon>Marasmiineae</taxon>
        <taxon>Physalacriaceae</taxon>
        <taxon>Armillaria</taxon>
    </lineage>
</organism>
<gene>
    <name evidence="1" type="ORF">ARMGADRAFT_814592</name>
</gene>
<evidence type="ECO:0000313" key="2">
    <source>
        <dbReference type="Proteomes" id="UP000217790"/>
    </source>
</evidence>
<dbReference type="EMBL" id="KZ293734">
    <property type="protein sequence ID" value="PBK81156.1"/>
    <property type="molecule type" value="Genomic_DNA"/>
</dbReference>
<dbReference type="Proteomes" id="UP000217790">
    <property type="component" value="Unassembled WGS sequence"/>
</dbReference>
<proteinExistence type="predicted"/>
<keyword evidence="2" id="KW-1185">Reference proteome</keyword>
<dbReference type="AlphaFoldDB" id="A0A2H3D0W9"/>